<organism evidence="1">
    <name type="scientific">viral metagenome</name>
    <dbReference type="NCBI Taxonomy" id="1070528"/>
    <lineage>
        <taxon>unclassified sequences</taxon>
        <taxon>metagenomes</taxon>
        <taxon>organismal metagenomes</taxon>
    </lineage>
</organism>
<reference evidence="1" key="1">
    <citation type="submission" date="2020-03" db="EMBL/GenBank/DDBJ databases">
        <title>The deep terrestrial virosphere.</title>
        <authorList>
            <person name="Holmfeldt K."/>
            <person name="Nilsson E."/>
            <person name="Simone D."/>
            <person name="Lopez-Fernandez M."/>
            <person name="Wu X."/>
            <person name="de Brujin I."/>
            <person name="Lundin D."/>
            <person name="Andersson A."/>
            <person name="Bertilsson S."/>
            <person name="Dopson M."/>
        </authorList>
    </citation>
    <scope>NUCLEOTIDE SEQUENCE</scope>
    <source>
        <strain evidence="1">TM448A04903</strain>
        <strain evidence="2">TM448B03402</strain>
    </source>
</reference>
<evidence type="ECO:0000313" key="2">
    <source>
        <dbReference type="EMBL" id="QJI02579.1"/>
    </source>
</evidence>
<sequence length="259" mass="30306">MIKRIILLPDFHHPHHNKTAVEAVFQFIKYFKPHAANILGDAMNMDAVNHWKMARGDKKYFEGKRIQKEYNEFDRDILTPLEKILPKDCEKVFMGGNHEDWINGLTDRIPALEGLVEVETSLRLKERDWEWIPWITYDKESDSYKRGIKQYGKLLAFHGQYWNKYHAAKTADSYSRSCAYAHTHDLQSYTKISIDDCKDYHTAQSIGCLCNTSPEFLKGIINRWVNAFGVLYVREDNLYNLYVPVIINGKFVFEGKVFG</sequence>
<dbReference type="EMBL" id="MT145013">
    <property type="protein sequence ID" value="QJI02579.1"/>
    <property type="molecule type" value="Genomic_DNA"/>
</dbReference>
<dbReference type="InterPro" id="IPR029052">
    <property type="entry name" value="Metallo-depent_PP-like"/>
</dbReference>
<accession>A0A6H2A3Z6</accession>
<dbReference type="EMBL" id="MT144507">
    <property type="protein sequence ID" value="QJA54439.1"/>
    <property type="molecule type" value="Genomic_DNA"/>
</dbReference>
<evidence type="ECO:0008006" key="3">
    <source>
        <dbReference type="Google" id="ProtNLM"/>
    </source>
</evidence>
<dbReference type="AlphaFoldDB" id="A0A6H2A3Z6"/>
<protein>
    <recommendedName>
        <fullName evidence="3">Calcineurin-like phosphoesterase</fullName>
    </recommendedName>
</protein>
<name>A0A6H2A3Z6_9ZZZZ</name>
<dbReference type="SUPFAM" id="SSF56300">
    <property type="entry name" value="Metallo-dependent phosphatases"/>
    <property type="match status" value="1"/>
</dbReference>
<proteinExistence type="predicted"/>
<gene>
    <name evidence="1" type="ORF">TM448A04903_0002</name>
    <name evidence="2" type="ORF">TM448B03402_0007</name>
</gene>
<evidence type="ECO:0000313" key="1">
    <source>
        <dbReference type="EMBL" id="QJA54439.1"/>
    </source>
</evidence>